<feature type="domain" description="Beta-lactamase-related" evidence="2">
    <location>
        <begin position="67"/>
        <end position="342"/>
    </location>
</feature>
<evidence type="ECO:0000313" key="4">
    <source>
        <dbReference type="Proteomes" id="UP000294419"/>
    </source>
</evidence>
<dbReference type="Gene3D" id="3.40.710.10">
    <property type="entry name" value="DD-peptidase/beta-lactamase superfamily"/>
    <property type="match status" value="1"/>
</dbReference>
<name>A0A4P6ZEQ8_9FLAO</name>
<dbReference type="InterPro" id="IPR001466">
    <property type="entry name" value="Beta-lactam-related"/>
</dbReference>
<dbReference type="OrthoDB" id="9793489at2"/>
<feature type="signal peptide" evidence="1">
    <location>
        <begin position="1"/>
        <end position="22"/>
    </location>
</feature>
<accession>A0A4P6ZEQ8</accession>
<dbReference type="AlphaFoldDB" id="A0A4P6ZEQ8"/>
<reference evidence="3 4" key="1">
    <citation type="submission" date="2019-03" db="EMBL/GenBank/DDBJ databases">
        <authorList>
            <person name="Kim H."/>
            <person name="Yu S.-M."/>
        </authorList>
    </citation>
    <scope>NUCLEOTIDE SEQUENCE [LARGE SCALE GENOMIC DNA]</scope>
    <source>
        <strain evidence="3 4">NBC122</strain>
    </source>
</reference>
<dbReference type="PANTHER" id="PTHR46825:SF9">
    <property type="entry name" value="BETA-LACTAMASE-RELATED DOMAIN-CONTAINING PROTEIN"/>
    <property type="match status" value="1"/>
</dbReference>
<dbReference type="Pfam" id="PF00144">
    <property type="entry name" value="Beta-lactamase"/>
    <property type="match status" value="1"/>
</dbReference>
<dbReference type="Proteomes" id="UP000294419">
    <property type="component" value="Chromosome"/>
</dbReference>
<feature type="chain" id="PRO_5020620078" evidence="1">
    <location>
        <begin position="23"/>
        <end position="381"/>
    </location>
</feature>
<evidence type="ECO:0000256" key="1">
    <source>
        <dbReference type="SAM" id="SignalP"/>
    </source>
</evidence>
<keyword evidence="1" id="KW-0732">Signal</keyword>
<gene>
    <name evidence="3" type="primary">pbpE_2</name>
    <name evidence="3" type="ORF">NBC122_01263</name>
</gene>
<evidence type="ECO:0000259" key="2">
    <source>
        <dbReference type="Pfam" id="PF00144"/>
    </source>
</evidence>
<dbReference type="InterPro" id="IPR012338">
    <property type="entry name" value="Beta-lactam/transpept-like"/>
</dbReference>
<keyword evidence="4" id="KW-1185">Reference proteome</keyword>
<evidence type="ECO:0000313" key="3">
    <source>
        <dbReference type="EMBL" id="QBO58090.1"/>
    </source>
</evidence>
<dbReference type="RefSeq" id="WP_133439554.1">
    <property type="nucleotide sequence ID" value="NZ_CP037954.1"/>
</dbReference>
<protein>
    <submittedName>
        <fullName evidence="3">Penicillin-binding protein 4</fullName>
    </submittedName>
</protein>
<dbReference type="InterPro" id="IPR050491">
    <property type="entry name" value="AmpC-like"/>
</dbReference>
<dbReference type="PROSITE" id="PS51257">
    <property type="entry name" value="PROKAR_LIPOPROTEIN"/>
    <property type="match status" value="1"/>
</dbReference>
<proteinExistence type="predicted"/>
<dbReference type="KEGG" id="csal:NBC122_01263"/>
<dbReference type="PANTHER" id="PTHR46825">
    <property type="entry name" value="D-ALANYL-D-ALANINE-CARBOXYPEPTIDASE/ENDOPEPTIDASE AMPH"/>
    <property type="match status" value="1"/>
</dbReference>
<dbReference type="SUPFAM" id="SSF56601">
    <property type="entry name" value="beta-lactamase/transpeptidase-like"/>
    <property type="match status" value="1"/>
</dbReference>
<dbReference type="EMBL" id="CP037954">
    <property type="protein sequence ID" value="QBO58090.1"/>
    <property type="molecule type" value="Genomic_DNA"/>
</dbReference>
<organism evidence="3 4">
    <name type="scientific">Chryseobacterium salivictor</name>
    <dbReference type="NCBI Taxonomy" id="2547600"/>
    <lineage>
        <taxon>Bacteria</taxon>
        <taxon>Pseudomonadati</taxon>
        <taxon>Bacteroidota</taxon>
        <taxon>Flavobacteriia</taxon>
        <taxon>Flavobacteriales</taxon>
        <taxon>Weeksellaceae</taxon>
        <taxon>Chryseobacterium group</taxon>
        <taxon>Chryseobacterium</taxon>
    </lineage>
</organism>
<sequence>MIQKFKLLYFLFLLVAIFSCKSEEDKQVERTAARNAVIDSTLTVFKQQLLKVQIDSVFAKTQFNGNISVLQDGKILYQKENGFEDFKDKTKLNSSSVFAIGSISKQFTAVLILLQEEEGKLSTEDKVSKYLTEFQPRQFENIKVKELLNHTSGISDFGNGLLSKPGQEFNYSNKGFYYLGKIIEKVSGKSYDKNAMDLFRKAEMKSSFTANLFKGAHFASAYIGNANNYSKVENMPTRLSAKEISVPAGGILSTVNDLHLWNNALFKGDILKPSSLKKLREKSADRNHQILGKMNYGFGLMMNVGKPESYFHTGYVKGSPSLNMYYPETNTSVVILSNIADESKGKNAVFYPHKEVKKATDWVENAVVEFRKEMLKTSLSE</sequence>